<keyword evidence="1" id="KW-0732">Signal</keyword>
<dbReference type="AlphaFoldDB" id="A0ABD0Q225"/>
<feature type="non-terminal residue" evidence="2">
    <location>
        <position position="74"/>
    </location>
</feature>
<dbReference type="EMBL" id="JAMKFB020000012">
    <property type="protein sequence ID" value="KAL0179703.1"/>
    <property type="molecule type" value="Genomic_DNA"/>
</dbReference>
<feature type="non-terminal residue" evidence="2">
    <location>
        <position position="1"/>
    </location>
</feature>
<gene>
    <name evidence="2" type="ORF">M9458_025145</name>
</gene>
<proteinExistence type="predicted"/>
<protein>
    <submittedName>
        <fullName evidence="2">Uncharacterized protein</fullName>
    </submittedName>
</protein>
<accession>A0ABD0Q225</accession>
<dbReference type="Proteomes" id="UP001529510">
    <property type="component" value="Unassembled WGS sequence"/>
</dbReference>
<evidence type="ECO:0000313" key="2">
    <source>
        <dbReference type="EMBL" id="KAL0179703.1"/>
    </source>
</evidence>
<evidence type="ECO:0000256" key="1">
    <source>
        <dbReference type="SAM" id="SignalP"/>
    </source>
</evidence>
<feature type="signal peptide" evidence="1">
    <location>
        <begin position="1"/>
        <end position="23"/>
    </location>
</feature>
<name>A0ABD0Q225_CIRMR</name>
<evidence type="ECO:0000313" key="3">
    <source>
        <dbReference type="Proteomes" id="UP001529510"/>
    </source>
</evidence>
<keyword evidence="3" id="KW-1185">Reference proteome</keyword>
<sequence length="74" mass="8151">IVAVQSLILSSMLHSCCWRSVRGTPPLAPAARAPCSPPSPTSSTWLTAMTVLPSPWQRISNRNLVREKTARPRR</sequence>
<organism evidence="2 3">
    <name type="scientific">Cirrhinus mrigala</name>
    <name type="common">Mrigala</name>
    <dbReference type="NCBI Taxonomy" id="683832"/>
    <lineage>
        <taxon>Eukaryota</taxon>
        <taxon>Metazoa</taxon>
        <taxon>Chordata</taxon>
        <taxon>Craniata</taxon>
        <taxon>Vertebrata</taxon>
        <taxon>Euteleostomi</taxon>
        <taxon>Actinopterygii</taxon>
        <taxon>Neopterygii</taxon>
        <taxon>Teleostei</taxon>
        <taxon>Ostariophysi</taxon>
        <taxon>Cypriniformes</taxon>
        <taxon>Cyprinidae</taxon>
        <taxon>Labeoninae</taxon>
        <taxon>Labeonini</taxon>
        <taxon>Cirrhinus</taxon>
    </lineage>
</organism>
<reference evidence="2 3" key="1">
    <citation type="submission" date="2024-05" db="EMBL/GenBank/DDBJ databases">
        <title>Genome sequencing and assembly of Indian major carp, Cirrhinus mrigala (Hamilton, 1822).</title>
        <authorList>
            <person name="Mohindra V."/>
            <person name="Chowdhury L.M."/>
            <person name="Lal K."/>
            <person name="Jena J.K."/>
        </authorList>
    </citation>
    <scope>NUCLEOTIDE SEQUENCE [LARGE SCALE GENOMIC DNA]</scope>
    <source>
        <strain evidence="2">CM1030</strain>
        <tissue evidence="2">Blood</tissue>
    </source>
</reference>
<comment type="caution">
    <text evidence="2">The sequence shown here is derived from an EMBL/GenBank/DDBJ whole genome shotgun (WGS) entry which is preliminary data.</text>
</comment>
<feature type="chain" id="PRO_5044852849" evidence="1">
    <location>
        <begin position="24"/>
        <end position="74"/>
    </location>
</feature>